<dbReference type="Proteomes" id="UP001235030">
    <property type="component" value="Chromosome"/>
</dbReference>
<feature type="region of interest" description="Disordered" evidence="1">
    <location>
        <begin position="148"/>
        <end position="188"/>
    </location>
</feature>
<name>A0ABY9PZ92_9FIRM</name>
<feature type="compositionally biased region" description="Polar residues" evidence="1">
    <location>
        <begin position="148"/>
        <end position="158"/>
    </location>
</feature>
<evidence type="ECO:0000313" key="4">
    <source>
        <dbReference type="Proteomes" id="UP001235030"/>
    </source>
</evidence>
<evidence type="ECO:0000256" key="1">
    <source>
        <dbReference type="SAM" id="MobiDB-lite"/>
    </source>
</evidence>
<evidence type="ECO:0000313" key="3">
    <source>
        <dbReference type="EMBL" id="WMT80684.1"/>
    </source>
</evidence>
<feature type="compositionally biased region" description="Basic and acidic residues" evidence="1">
    <location>
        <begin position="236"/>
        <end position="261"/>
    </location>
</feature>
<reference evidence="3 4" key="1">
    <citation type="submission" date="2022-07" db="EMBL/GenBank/DDBJ databases">
        <title>Genome sequence of Terrisporobacter mayombei DSM6539.</title>
        <authorList>
            <person name="Boeer T."/>
            <person name="Bengelsdorf F.R."/>
            <person name="Daniel R."/>
            <person name="Poehlein A."/>
        </authorList>
    </citation>
    <scope>NUCLEOTIDE SEQUENCE [LARGE SCALE GENOMIC DNA]</scope>
    <source>
        <strain evidence="3 4">DSM 6539</strain>
    </source>
</reference>
<dbReference type="EMBL" id="CP101637">
    <property type="protein sequence ID" value="WMT80684.1"/>
    <property type="molecule type" value="Genomic_DNA"/>
</dbReference>
<keyword evidence="2" id="KW-0732">Signal</keyword>
<keyword evidence="4" id="KW-1185">Reference proteome</keyword>
<dbReference type="PROSITE" id="PS51257">
    <property type="entry name" value="PROKAR_LIPOPROTEIN"/>
    <property type="match status" value="1"/>
</dbReference>
<proteinExistence type="predicted"/>
<feature type="compositionally biased region" description="Basic and acidic residues" evidence="1">
    <location>
        <begin position="159"/>
        <end position="169"/>
    </location>
</feature>
<feature type="region of interest" description="Disordered" evidence="1">
    <location>
        <begin position="236"/>
        <end position="283"/>
    </location>
</feature>
<accession>A0ABY9PZ92</accession>
<evidence type="ECO:0000256" key="2">
    <source>
        <dbReference type="SAM" id="SignalP"/>
    </source>
</evidence>
<gene>
    <name evidence="3" type="ORF">TEMA_10050</name>
</gene>
<feature type="compositionally biased region" description="Basic and acidic residues" evidence="1">
    <location>
        <begin position="179"/>
        <end position="188"/>
    </location>
</feature>
<feature type="chain" id="PRO_5046173560" evidence="2">
    <location>
        <begin position="27"/>
        <end position="283"/>
    </location>
</feature>
<sequence length="283" mass="32262">MKKILSLVISLIIVIGMVGCNTTKQAVNDAKQDVIENTTDLESMDKYVQDLLSKAFVDGDVSVSTTKDKDIYVTTIAIIDNKIDLQGLTKDEIKQQSKESGLTKECDEFVKQITEYCAKQGIDTNILFNLTDSNWISAYEYRYDNLQNTDEQSNNNTKKTTDKRSESVKKTTKSSTKTSTKDSNYDEDGFYKGVKDGTHLGEMNNGCVICGEESNYMMTYKGTLYCHNCGIREQVKDENKQHKKDALEREKQREEEKKQWDAQKTTSDDDADWDKYYNSGSEE</sequence>
<organism evidence="3 4">
    <name type="scientific">Terrisporobacter mayombei</name>
    <dbReference type="NCBI Taxonomy" id="1541"/>
    <lineage>
        <taxon>Bacteria</taxon>
        <taxon>Bacillati</taxon>
        <taxon>Bacillota</taxon>
        <taxon>Clostridia</taxon>
        <taxon>Peptostreptococcales</taxon>
        <taxon>Peptostreptococcaceae</taxon>
        <taxon>Terrisporobacter</taxon>
    </lineage>
</organism>
<dbReference type="RefSeq" id="WP_228104912.1">
    <property type="nucleotide sequence ID" value="NZ_CP101637.1"/>
</dbReference>
<protein>
    <submittedName>
        <fullName evidence="3">Uncharacterized protein</fullName>
    </submittedName>
</protein>
<feature type="signal peptide" evidence="2">
    <location>
        <begin position="1"/>
        <end position="26"/>
    </location>
</feature>